<evidence type="ECO:0000313" key="2">
    <source>
        <dbReference type="EMBL" id="KJH73312.1"/>
    </source>
</evidence>
<accession>A0A0D8ZY40</accession>
<dbReference type="PATRIC" id="fig|1618023.3.peg.1318"/>
<feature type="transmembrane region" description="Helical" evidence="1">
    <location>
        <begin position="12"/>
        <end position="37"/>
    </location>
</feature>
<evidence type="ECO:0008006" key="4">
    <source>
        <dbReference type="Google" id="ProtNLM"/>
    </source>
</evidence>
<dbReference type="RefSeq" id="WP_045052648.1">
    <property type="nucleotide sequence ID" value="NZ_CAWMDP010000017.1"/>
</dbReference>
<protein>
    <recommendedName>
        <fullName evidence="4">DUF4383 domain-containing protein</fullName>
    </recommendedName>
</protein>
<feature type="transmembrane region" description="Helical" evidence="1">
    <location>
        <begin position="57"/>
        <end position="82"/>
    </location>
</feature>
<dbReference type="STRING" id="1618023.UH38_00480"/>
<reference evidence="2 3" key="1">
    <citation type="submission" date="2015-02" db="EMBL/GenBank/DDBJ databases">
        <title>Draft genome of a novel marine cyanobacterium (Chroococcales) isolated from South Atlantic Ocean.</title>
        <authorList>
            <person name="Rigonato J."/>
            <person name="Alvarenga D.O."/>
            <person name="Branco L.H."/>
            <person name="Varani A.M."/>
            <person name="Brandini F.P."/>
            <person name="Fiore M.F."/>
        </authorList>
    </citation>
    <scope>NUCLEOTIDE SEQUENCE [LARGE SCALE GENOMIC DNA]</scope>
    <source>
        <strain evidence="2 3">CENA595</strain>
    </source>
</reference>
<keyword evidence="3" id="KW-1185">Reference proteome</keyword>
<keyword evidence="1" id="KW-0812">Transmembrane</keyword>
<keyword evidence="1" id="KW-0472">Membrane</keyword>
<feature type="transmembrane region" description="Helical" evidence="1">
    <location>
        <begin position="94"/>
        <end position="115"/>
    </location>
</feature>
<gene>
    <name evidence="2" type="ORF">UH38_00480</name>
</gene>
<name>A0A0D8ZY40_9CYAN</name>
<evidence type="ECO:0000313" key="3">
    <source>
        <dbReference type="Proteomes" id="UP000032452"/>
    </source>
</evidence>
<dbReference type="EMBL" id="JYON01000001">
    <property type="protein sequence ID" value="KJH73312.1"/>
    <property type="molecule type" value="Genomic_DNA"/>
</dbReference>
<proteinExistence type="predicted"/>
<organism evidence="2 3">
    <name type="scientific">Aliterella atlantica CENA595</name>
    <dbReference type="NCBI Taxonomy" id="1618023"/>
    <lineage>
        <taxon>Bacteria</taxon>
        <taxon>Bacillati</taxon>
        <taxon>Cyanobacteriota</taxon>
        <taxon>Cyanophyceae</taxon>
        <taxon>Chroococcidiopsidales</taxon>
        <taxon>Aliterellaceae</taxon>
        <taxon>Aliterella</taxon>
    </lineage>
</organism>
<dbReference type="OrthoDB" id="572373at2"/>
<feature type="transmembrane region" description="Helical" evidence="1">
    <location>
        <begin position="127"/>
        <end position="144"/>
    </location>
</feature>
<evidence type="ECO:0000256" key="1">
    <source>
        <dbReference type="SAM" id="Phobius"/>
    </source>
</evidence>
<dbReference type="AlphaFoldDB" id="A0A0D8ZY40"/>
<dbReference type="Pfam" id="PF14325">
    <property type="entry name" value="DUF4383"/>
    <property type="match status" value="1"/>
</dbReference>
<comment type="caution">
    <text evidence="2">The sequence shown here is derived from an EMBL/GenBank/DDBJ whole genome shotgun (WGS) entry which is preliminary data.</text>
</comment>
<dbReference type="Proteomes" id="UP000032452">
    <property type="component" value="Unassembled WGS sequence"/>
</dbReference>
<sequence length="159" mass="16834">MDKTNTIGIVERYFALGIGILFLLIGIAGFIPGLVSLPGTDASFVPLDKSHSAYSAGFGYVFGLFATNFLHNLVRCAVGILGITSYTSLSSARVFNRAFAVGYIVIAIMGLLPFANTAFGLMPLFGHNVWFNALAATATIYYGVIIPAKVTDTGVAQNL</sequence>
<keyword evidence="1" id="KW-1133">Transmembrane helix</keyword>